<evidence type="ECO:0000256" key="2">
    <source>
        <dbReference type="ARBA" id="ARBA00007353"/>
    </source>
</evidence>
<evidence type="ECO:0000313" key="11">
    <source>
        <dbReference type="EMBL" id="KKS87521.1"/>
    </source>
</evidence>
<dbReference type="SUPFAM" id="SSF64438">
    <property type="entry name" value="CNF1/YfiH-like putative cysteine hydrolases"/>
    <property type="match status" value="1"/>
</dbReference>
<dbReference type="InterPro" id="IPR011324">
    <property type="entry name" value="Cytotoxic_necrot_fac-like_cat"/>
</dbReference>
<dbReference type="InterPro" id="IPR003730">
    <property type="entry name" value="Cu_polyphenol_OxRdtase"/>
</dbReference>
<dbReference type="GO" id="GO:0005507">
    <property type="term" value="F:copper ion binding"/>
    <property type="evidence" value="ECO:0007669"/>
    <property type="project" value="TreeGrafter"/>
</dbReference>
<evidence type="ECO:0000256" key="10">
    <source>
        <dbReference type="RuleBase" id="RU361274"/>
    </source>
</evidence>
<keyword evidence="5" id="KW-0378">Hydrolase</keyword>
<keyword evidence="6" id="KW-0862">Zinc</keyword>
<evidence type="ECO:0000256" key="5">
    <source>
        <dbReference type="ARBA" id="ARBA00022801"/>
    </source>
</evidence>
<dbReference type="InterPro" id="IPR038371">
    <property type="entry name" value="Cu_polyphenol_OxRdtase_sf"/>
</dbReference>
<reference evidence="11 12" key="1">
    <citation type="journal article" date="2015" name="Nature">
        <title>rRNA introns, odd ribosomes, and small enigmatic genomes across a large radiation of phyla.</title>
        <authorList>
            <person name="Brown C.T."/>
            <person name="Hug L.A."/>
            <person name="Thomas B.C."/>
            <person name="Sharon I."/>
            <person name="Castelle C.J."/>
            <person name="Singh A."/>
            <person name="Wilkins M.J."/>
            <person name="Williams K.H."/>
            <person name="Banfield J.F."/>
        </authorList>
    </citation>
    <scope>NUCLEOTIDE SEQUENCE [LARGE SCALE GENOMIC DNA]</scope>
</reference>
<dbReference type="CDD" id="cd16833">
    <property type="entry name" value="YfiH"/>
    <property type="match status" value="1"/>
</dbReference>
<comment type="catalytic activity">
    <reaction evidence="9">
        <text>S-methyl-5'-thioadenosine + phosphate = 5-(methylsulfanyl)-alpha-D-ribose 1-phosphate + adenine</text>
        <dbReference type="Rhea" id="RHEA:11852"/>
        <dbReference type="ChEBI" id="CHEBI:16708"/>
        <dbReference type="ChEBI" id="CHEBI:17509"/>
        <dbReference type="ChEBI" id="CHEBI:43474"/>
        <dbReference type="ChEBI" id="CHEBI:58533"/>
        <dbReference type="EC" id="2.4.2.28"/>
    </reaction>
    <physiologicalReaction direction="left-to-right" evidence="9">
        <dbReference type="Rhea" id="RHEA:11853"/>
    </physiologicalReaction>
</comment>
<name>A0A0G1EWZ4_9BACT</name>
<keyword evidence="3" id="KW-0808">Transferase</keyword>
<dbReference type="GO" id="GO:0016787">
    <property type="term" value="F:hydrolase activity"/>
    <property type="evidence" value="ECO:0007669"/>
    <property type="project" value="UniProtKB-KW"/>
</dbReference>
<organism evidence="11 12">
    <name type="scientific">Candidatus Gottesmanbacteria bacterium GW2011_GWB1_43_11</name>
    <dbReference type="NCBI Taxonomy" id="1618446"/>
    <lineage>
        <taxon>Bacteria</taxon>
        <taxon>Candidatus Gottesmaniibacteriota</taxon>
    </lineage>
</organism>
<dbReference type="AlphaFoldDB" id="A0A0G1EWZ4"/>
<comment type="catalytic activity">
    <reaction evidence="1">
        <text>inosine + phosphate = alpha-D-ribose 1-phosphate + hypoxanthine</text>
        <dbReference type="Rhea" id="RHEA:27646"/>
        <dbReference type="ChEBI" id="CHEBI:17368"/>
        <dbReference type="ChEBI" id="CHEBI:17596"/>
        <dbReference type="ChEBI" id="CHEBI:43474"/>
        <dbReference type="ChEBI" id="CHEBI:57720"/>
        <dbReference type="EC" id="2.4.2.1"/>
    </reaction>
    <physiologicalReaction direction="left-to-right" evidence="1">
        <dbReference type="Rhea" id="RHEA:27647"/>
    </physiologicalReaction>
</comment>
<comment type="similarity">
    <text evidence="2 10">Belongs to the purine nucleoside phosphorylase YfiH/LACC1 family.</text>
</comment>
<comment type="catalytic activity">
    <reaction evidence="7">
        <text>adenosine + H2O + H(+) = inosine + NH4(+)</text>
        <dbReference type="Rhea" id="RHEA:24408"/>
        <dbReference type="ChEBI" id="CHEBI:15377"/>
        <dbReference type="ChEBI" id="CHEBI:15378"/>
        <dbReference type="ChEBI" id="CHEBI:16335"/>
        <dbReference type="ChEBI" id="CHEBI:17596"/>
        <dbReference type="ChEBI" id="CHEBI:28938"/>
        <dbReference type="EC" id="3.5.4.4"/>
    </reaction>
    <physiologicalReaction direction="left-to-right" evidence="7">
        <dbReference type="Rhea" id="RHEA:24409"/>
    </physiologicalReaction>
</comment>
<proteinExistence type="inferred from homology"/>
<dbReference type="STRING" id="1618446.UV61_C0002G0242"/>
<protein>
    <recommendedName>
        <fullName evidence="10">Purine nucleoside phosphorylase</fullName>
    </recommendedName>
</protein>
<gene>
    <name evidence="11" type="ORF">UV61_C0002G0242</name>
</gene>
<evidence type="ECO:0000256" key="6">
    <source>
        <dbReference type="ARBA" id="ARBA00022833"/>
    </source>
</evidence>
<evidence type="ECO:0000256" key="7">
    <source>
        <dbReference type="ARBA" id="ARBA00047989"/>
    </source>
</evidence>
<dbReference type="Proteomes" id="UP000034050">
    <property type="component" value="Unassembled WGS sequence"/>
</dbReference>
<evidence type="ECO:0000313" key="12">
    <source>
        <dbReference type="Proteomes" id="UP000034050"/>
    </source>
</evidence>
<comment type="caution">
    <text evidence="11">The sequence shown here is derived from an EMBL/GenBank/DDBJ whole genome shotgun (WGS) entry which is preliminary data.</text>
</comment>
<dbReference type="PATRIC" id="fig|1618446.3.peg.367"/>
<evidence type="ECO:0000256" key="1">
    <source>
        <dbReference type="ARBA" id="ARBA00000553"/>
    </source>
</evidence>
<dbReference type="NCBIfam" id="TIGR00726">
    <property type="entry name" value="peptidoglycan editing factor PgeF"/>
    <property type="match status" value="1"/>
</dbReference>
<sequence>MLIKNLNHTISFSLFSLFPELVCVVSDRTLGDLNVGRLPIENAQTLLNLYQIPLSQFVGMEQKHGVIVRLVDEANIGKLVENTDGLITVNHQLFLGVKTADCVPLFFYDSIKKIVAVAHAGWQGTLGNITGNLIEKLEELGSDPQNVYVAIGPHIGGCCYEVTAERAKLFLEKFRDPKIAFQNEGKWFLDIGQANKTQLLESGVKLEHIDAPLTCTSCQNDLFISFRKDTKETFGEMLGIIGITN</sequence>
<dbReference type="GO" id="GO:0017061">
    <property type="term" value="F:S-methyl-5-thioadenosine phosphorylase activity"/>
    <property type="evidence" value="ECO:0007669"/>
    <property type="project" value="UniProtKB-EC"/>
</dbReference>
<keyword evidence="4" id="KW-0479">Metal-binding</keyword>
<evidence type="ECO:0000256" key="8">
    <source>
        <dbReference type="ARBA" id="ARBA00048968"/>
    </source>
</evidence>
<comment type="catalytic activity">
    <reaction evidence="8">
        <text>adenosine + phosphate = alpha-D-ribose 1-phosphate + adenine</text>
        <dbReference type="Rhea" id="RHEA:27642"/>
        <dbReference type="ChEBI" id="CHEBI:16335"/>
        <dbReference type="ChEBI" id="CHEBI:16708"/>
        <dbReference type="ChEBI" id="CHEBI:43474"/>
        <dbReference type="ChEBI" id="CHEBI:57720"/>
        <dbReference type="EC" id="2.4.2.1"/>
    </reaction>
    <physiologicalReaction direction="left-to-right" evidence="8">
        <dbReference type="Rhea" id="RHEA:27643"/>
    </physiologicalReaction>
</comment>
<dbReference type="Gene3D" id="3.60.140.10">
    <property type="entry name" value="CNF1/YfiH-like putative cysteine hydrolases"/>
    <property type="match status" value="1"/>
</dbReference>
<accession>A0A0G1EWZ4</accession>
<dbReference type="EMBL" id="LCFD01000002">
    <property type="protein sequence ID" value="KKS87521.1"/>
    <property type="molecule type" value="Genomic_DNA"/>
</dbReference>
<evidence type="ECO:0000256" key="9">
    <source>
        <dbReference type="ARBA" id="ARBA00049893"/>
    </source>
</evidence>
<dbReference type="PANTHER" id="PTHR30616:SF2">
    <property type="entry name" value="PURINE NUCLEOSIDE PHOSPHORYLASE LACC1"/>
    <property type="match status" value="1"/>
</dbReference>
<evidence type="ECO:0000256" key="4">
    <source>
        <dbReference type="ARBA" id="ARBA00022723"/>
    </source>
</evidence>
<dbReference type="Pfam" id="PF02578">
    <property type="entry name" value="Cu-oxidase_4"/>
    <property type="match status" value="1"/>
</dbReference>
<evidence type="ECO:0000256" key="3">
    <source>
        <dbReference type="ARBA" id="ARBA00022679"/>
    </source>
</evidence>
<dbReference type="PANTHER" id="PTHR30616">
    <property type="entry name" value="UNCHARACTERIZED PROTEIN YFIH"/>
    <property type="match status" value="1"/>
</dbReference>